<dbReference type="PROSITE" id="PS00678">
    <property type="entry name" value="WD_REPEATS_1"/>
    <property type="match status" value="2"/>
</dbReference>
<dbReference type="InterPro" id="IPR001680">
    <property type="entry name" value="WD40_rpt"/>
</dbReference>
<keyword evidence="1 3" id="KW-0853">WD repeat</keyword>
<comment type="caution">
    <text evidence="5">The sequence shown here is derived from an EMBL/GenBank/DDBJ whole genome shotgun (WGS) entry which is preliminary data.</text>
</comment>
<dbReference type="EMBL" id="JAODUO010000327">
    <property type="protein sequence ID" value="KAK2183025.1"/>
    <property type="molecule type" value="Genomic_DNA"/>
</dbReference>
<dbReference type="InterPro" id="IPR019775">
    <property type="entry name" value="WD40_repeat_CS"/>
</dbReference>
<dbReference type="Proteomes" id="UP001209878">
    <property type="component" value="Unassembled WGS sequence"/>
</dbReference>
<evidence type="ECO:0000256" key="1">
    <source>
        <dbReference type="ARBA" id="ARBA00022574"/>
    </source>
</evidence>
<dbReference type="PRINTS" id="PR00320">
    <property type="entry name" value="GPROTEINBRPT"/>
</dbReference>
<protein>
    <submittedName>
        <fullName evidence="5">Uncharacterized protein</fullName>
    </submittedName>
</protein>
<reference evidence="5" key="1">
    <citation type="journal article" date="2023" name="Mol. Biol. Evol.">
        <title>Third-Generation Sequencing Reveals the Adaptive Role of the Epigenome in Three Deep-Sea Polychaetes.</title>
        <authorList>
            <person name="Perez M."/>
            <person name="Aroh O."/>
            <person name="Sun Y."/>
            <person name="Lan Y."/>
            <person name="Juniper S.K."/>
            <person name="Young C.R."/>
            <person name="Angers B."/>
            <person name="Qian P.Y."/>
        </authorList>
    </citation>
    <scope>NUCLEOTIDE SEQUENCE</scope>
    <source>
        <strain evidence="5">R07B-5</strain>
    </source>
</reference>
<dbReference type="InterPro" id="IPR020472">
    <property type="entry name" value="WD40_PAC1"/>
</dbReference>
<feature type="repeat" description="WD" evidence="3">
    <location>
        <begin position="633"/>
        <end position="668"/>
    </location>
</feature>
<feature type="repeat" description="WD" evidence="3">
    <location>
        <begin position="469"/>
        <end position="509"/>
    </location>
</feature>
<dbReference type="SMART" id="SM00320">
    <property type="entry name" value="WD40"/>
    <property type="match status" value="9"/>
</dbReference>
<feature type="repeat" description="WD" evidence="3">
    <location>
        <begin position="384"/>
        <end position="411"/>
    </location>
</feature>
<dbReference type="AlphaFoldDB" id="A0AAD9NUN2"/>
<evidence type="ECO:0000256" key="4">
    <source>
        <dbReference type="SAM" id="MobiDB-lite"/>
    </source>
</evidence>
<sequence>MWDQELKLQRTLKTSTDSCRSRDLWVTYFTVLSNVNKVALCFTSKEIALYDLSSKLEFNCQFKLKGLKHTPLSLDYWYNPDDTNEAILSWGDTGGTVNALHFNTATISLFERPTATSSDKQETCQNIPLKDVIRQIYKSTRYTKHQGHSEWVRQVKYSPHLECFISCSTTWENSLVVGWLEKHNNSNKDMKTDLSVKQVTKKTRFNISQGVNAFDYDEILNLIATAGVNHHVCLWNPYVASKPNGVLRGHMAAVILVQFNKPRSQLISFSKDKVLRIWDVQLQVCIQRLAGMFPKSAEVHSALFFDERSSRLYLTFNYQLTVLEMKPEIKNRIMSHDKPVVAALYNSTFNQVVSVCQGGSLVVWMMDSGQKVKTFSNVHGDSEVTSLAQDPSETRIFTGGSDGTIKVWDFNGHCYHTLHCAPDGQPTDLGQLLVLKRSVLVVGWAKYITIFRSQYFKEFHIEASDWKGSQVHTDDVLSLSFSAPSTLATGAYDGEIIIWNNNSEQASKRLLQRTKQHGSQKPAEASSGVDGHAVTRLQFLETRKGNSAAGGANLVSCGGNGWLRFWSTTHQTLLAEFVAHVQVGSIIMGIDASCHWLVTGDVDGLLKVWDISEYCLHAVEETLTTPPPLLSQFQPHSDLISSIELCERNERTLVLSSSTDCSVALWDIYGNKIGVFGQEVHWKIEPYTPNSDTEDGSDELSDDDLAEIEADGDSHWEPDERAVNDPDYRLNTWEHTCLGKGYQELKVRKRARRQPEIIQDLPYLHWERTGQPPLGPYGALSTTDLSVVDRLQKPDFINNPQNYFSANIETMKDQAQLPTKFPSLAETLNAAFDEKTLFPKYILDYEARMKHYHAKAISETPSRKSVKSVVGLASVGKTASFSGPSSVVTSQPLTRSKTLKSQQGSVKDMQ</sequence>
<dbReference type="PANTHER" id="PTHR44324">
    <property type="entry name" value="WD40 REPEAT DOMAIN 95"/>
    <property type="match status" value="1"/>
</dbReference>
<dbReference type="PROSITE" id="PS50082">
    <property type="entry name" value="WD_REPEATS_2"/>
    <property type="match status" value="4"/>
</dbReference>
<dbReference type="InterPro" id="IPR051242">
    <property type="entry name" value="WD-EF-hand_domain"/>
</dbReference>
<dbReference type="InterPro" id="IPR015943">
    <property type="entry name" value="WD40/YVTN_repeat-like_dom_sf"/>
</dbReference>
<evidence type="ECO:0000313" key="6">
    <source>
        <dbReference type="Proteomes" id="UP001209878"/>
    </source>
</evidence>
<keyword evidence="2" id="KW-0677">Repeat</keyword>
<feature type="region of interest" description="Disordered" evidence="4">
    <location>
        <begin position="878"/>
        <end position="910"/>
    </location>
</feature>
<dbReference type="PROSITE" id="PS50294">
    <property type="entry name" value="WD_REPEATS_REGION"/>
    <property type="match status" value="3"/>
</dbReference>
<evidence type="ECO:0000256" key="2">
    <source>
        <dbReference type="ARBA" id="ARBA00022737"/>
    </source>
</evidence>
<dbReference type="SUPFAM" id="SSF50978">
    <property type="entry name" value="WD40 repeat-like"/>
    <property type="match status" value="2"/>
</dbReference>
<dbReference type="Gene3D" id="2.130.10.10">
    <property type="entry name" value="YVTN repeat-like/Quinoprotein amine dehydrogenase"/>
    <property type="match status" value="3"/>
</dbReference>
<evidence type="ECO:0000313" key="5">
    <source>
        <dbReference type="EMBL" id="KAK2183025.1"/>
    </source>
</evidence>
<feature type="repeat" description="WD" evidence="3">
    <location>
        <begin position="247"/>
        <end position="281"/>
    </location>
</feature>
<proteinExistence type="predicted"/>
<dbReference type="Pfam" id="PF00400">
    <property type="entry name" value="WD40"/>
    <property type="match status" value="4"/>
</dbReference>
<dbReference type="InterPro" id="IPR036322">
    <property type="entry name" value="WD40_repeat_dom_sf"/>
</dbReference>
<organism evidence="5 6">
    <name type="scientific">Ridgeia piscesae</name>
    <name type="common">Tubeworm</name>
    <dbReference type="NCBI Taxonomy" id="27915"/>
    <lineage>
        <taxon>Eukaryota</taxon>
        <taxon>Metazoa</taxon>
        <taxon>Spiralia</taxon>
        <taxon>Lophotrochozoa</taxon>
        <taxon>Annelida</taxon>
        <taxon>Polychaeta</taxon>
        <taxon>Sedentaria</taxon>
        <taxon>Canalipalpata</taxon>
        <taxon>Sabellida</taxon>
        <taxon>Siboglinidae</taxon>
        <taxon>Ridgeia</taxon>
    </lineage>
</organism>
<gene>
    <name evidence="5" type="ORF">NP493_327g03000</name>
</gene>
<name>A0AAD9NUN2_RIDPI</name>
<keyword evidence="6" id="KW-1185">Reference proteome</keyword>
<dbReference type="PANTHER" id="PTHR44324:SF1">
    <property type="entry name" value="WD REPEAT-CONTAINING PROTEIN 49"/>
    <property type="match status" value="1"/>
</dbReference>
<accession>A0AAD9NUN2</accession>
<evidence type="ECO:0000256" key="3">
    <source>
        <dbReference type="PROSITE-ProRule" id="PRU00221"/>
    </source>
</evidence>